<reference evidence="4" key="1">
    <citation type="submission" date="2021-03" db="EMBL/GenBank/DDBJ databases">
        <authorList>
            <person name="Tran Van P."/>
        </authorList>
    </citation>
    <scope>NUCLEOTIDE SEQUENCE</scope>
</reference>
<accession>A0ABN7NRF5</accession>
<dbReference type="SUPFAM" id="SSF69065">
    <property type="entry name" value="RNase III domain-like"/>
    <property type="match status" value="1"/>
</dbReference>
<evidence type="ECO:0000313" key="5">
    <source>
        <dbReference type="Proteomes" id="UP001153148"/>
    </source>
</evidence>
<dbReference type="PANTHER" id="PTHR14950:SF37">
    <property type="entry name" value="ENDORIBONUCLEASE DICER"/>
    <property type="match status" value="1"/>
</dbReference>
<feature type="region of interest" description="Disordered" evidence="2">
    <location>
        <begin position="1"/>
        <end position="27"/>
    </location>
</feature>
<feature type="domain" description="RNase III" evidence="3">
    <location>
        <begin position="86"/>
        <end position="178"/>
    </location>
</feature>
<dbReference type="EMBL" id="CAJPIN010007249">
    <property type="protein sequence ID" value="CAG2058415.1"/>
    <property type="molecule type" value="Genomic_DNA"/>
</dbReference>
<name>A0ABN7NRF5_TIMPD</name>
<evidence type="ECO:0000256" key="1">
    <source>
        <dbReference type="ARBA" id="ARBA00022801"/>
    </source>
</evidence>
<evidence type="ECO:0000259" key="3">
    <source>
        <dbReference type="PROSITE" id="PS50142"/>
    </source>
</evidence>
<comment type="caution">
    <text evidence="4">The sequence shown here is derived from an EMBL/GenBank/DDBJ whole genome shotgun (WGS) entry which is preliminary data.</text>
</comment>
<dbReference type="Gene3D" id="1.10.1520.10">
    <property type="entry name" value="Ribonuclease III domain"/>
    <property type="match status" value="1"/>
</dbReference>
<keyword evidence="5" id="KW-1185">Reference proteome</keyword>
<proteinExistence type="predicted"/>
<evidence type="ECO:0000256" key="2">
    <source>
        <dbReference type="SAM" id="MobiDB-lite"/>
    </source>
</evidence>
<protein>
    <recommendedName>
        <fullName evidence="3">RNase III domain-containing protein</fullName>
    </recommendedName>
</protein>
<dbReference type="Proteomes" id="UP001153148">
    <property type="component" value="Unassembled WGS sequence"/>
</dbReference>
<dbReference type="CDD" id="cd00593">
    <property type="entry name" value="RIBOc"/>
    <property type="match status" value="1"/>
</dbReference>
<dbReference type="PROSITE" id="PS50142">
    <property type="entry name" value="RNASE_3_2"/>
    <property type="match status" value="1"/>
</dbReference>
<dbReference type="InterPro" id="IPR000999">
    <property type="entry name" value="RNase_III_dom"/>
</dbReference>
<dbReference type="SMART" id="SM00535">
    <property type="entry name" value="RIBOc"/>
    <property type="match status" value="1"/>
</dbReference>
<organism evidence="4 5">
    <name type="scientific">Timema podura</name>
    <name type="common">Walking stick</name>
    <dbReference type="NCBI Taxonomy" id="61482"/>
    <lineage>
        <taxon>Eukaryota</taxon>
        <taxon>Metazoa</taxon>
        <taxon>Ecdysozoa</taxon>
        <taxon>Arthropoda</taxon>
        <taxon>Hexapoda</taxon>
        <taxon>Insecta</taxon>
        <taxon>Pterygota</taxon>
        <taxon>Neoptera</taxon>
        <taxon>Polyneoptera</taxon>
        <taxon>Phasmatodea</taxon>
        <taxon>Timematodea</taxon>
        <taxon>Timematoidea</taxon>
        <taxon>Timematidae</taxon>
        <taxon>Timema</taxon>
    </lineage>
</organism>
<sequence>MLGTTLEMSLTKSRGTKRDEDSFDKDQLPIDIDRETEDISPIDIMYYEEFINKPWKNESEVQHSSLASVFPIHEEITIARDSPVPTLRILEANSYGLGPEQADVLQALTTSASNDIINLERVETLGDSFLKFAVSLFLFNTYNVMNEGVLTSLKGKILSNRNLTYSAKKIGLGGIIKVHDFAPISDWIPPGMCVQRTLQTFFQKAELSPHFLYDIEIPENERQEGIISQPTITNIIAKLLEKVELEEIKKVPQSSMEGFLSLRTIADKCLADSVEALIGVCLKLLEFIANPSLVEPRLITPLVEGERRAHSQSLLEFIANPSLVEPRLITPLVEGERRAHSQSTEYDIKC</sequence>
<feature type="compositionally biased region" description="Basic and acidic residues" evidence="2">
    <location>
        <begin position="16"/>
        <end position="27"/>
    </location>
</feature>
<keyword evidence="1" id="KW-0378">Hydrolase</keyword>
<evidence type="ECO:0000313" key="4">
    <source>
        <dbReference type="EMBL" id="CAG2058415.1"/>
    </source>
</evidence>
<dbReference type="PANTHER" id="PTHR14950">
    <property type="entry name" value="DICER-RELATED"/>
    <property type="match status" value="1"/>
</dbReference>
<feature type="compositionally biased region" description="Polar residues" evidence="2">
    <location>
        <begin position="1"/>
        <end position="13"/>
    </location>
</feature>
<gene>
    <name evidence="4" type="ORF">TPAB3V08_LOCUS5385</name>
</gene>
<dbReference type="Pfam" id="PF00636">
    <property type="entry name" value="Ribonuclease_3"/>
    <property type="match status" value="1"/>
</dbReference>
<dbReference type="InterPro" id="IPR036389">
    <property type="entry name" value="RNase_III_sf"/>
</dbReference>